<gene>
    <name evidence="2" type="ORF">O181_076395</name>
</gene>
<dbReference type="InterPro" id="IPR013103">
    <property type="entry name" value="RVT_2"/>
</dbReference>
<comment type="caution">
    <text evidence="2">The sequence shown here is derived from an EMBL/GenBank/DDBJ whole genome shotgun (WGS) entry which is preliminary data.</text>
</comment>
<dbReference type="InterPro" id="IPR036397">
    <property type="entry name" value="RNaseH_sf"/>
</dbReference>
<dbReference type="AlphaFoldDB" id="A0A9Q3IEZ1"/>
<name>A0A9Q3IEZ1_9BASI</name>
<feature type="domain" description="Reverse transcriptase Ty1/copia-type" evidence="1">
    <location>
        <begin position="43"/>
        <end position="265"/>
    </location>
</feature>
<sequence>MMRGSDPANILPTTYRALMSSPEKTEWLGAIKEELKSMDEEQVFDIVDLRYALSIVPHESILSTKCVFVKKPERYKARLVAQGFKQIHGINYDKTFALTPTFNALRMLFSTALLKQWPVKTFKVKVAFLHSVIDKPVFLWCPQGMNIPKFKVLALKKALYGTKQAARFWWLHLKEVLSLIGFQSNDEDASTYTLIKGTDVSILWIHVDDGAITASSRELMEKIAHQINKKLKVKWDEKISGLVGITIEKIPQGYKFLQMDLIDKLTGLNPSNVTSKSPLPVDCKLESSPALNMDKPYLKRIGMLLYIAQASRPDIAYAVNYLARFSMNTNKSHWKALEHLIAYVRGTRTMGILMAENNASPAIQCYVDASWGGEGDRSSHGYIILHGKNPISWQSKRQSTIASSTAQAEYMALSFAARECIWILNLFQPILGSTIPTMLSDNKTAVGISTSSMNRKQTRHLIQEFNLINKYIACKKIQLEWVSTNNQLADILTKATGFVKTKQFCDVINW</sequence>
<dbReference type="Pfam" id="PF07727">
    <property type="entry name" value="RVT_2"/>
    <property type="match status" value="1"/>
</dbReference>
<dbReference type="SUPFAM" id="SSF56672">
    <property type="entry name" value="DNA/RNA polymerases"/>
    <property type="match status" value="1"/>
</dbReference>
<evidence type="ECO:0000313" key="2">
    <source>
        <dbReference type="EMBL" id="MBW0536680.1"/>
    </source>
</evidence>
<dbReference type="PANTHER" id="PTHR11439:SF463">
    <property type="entry name" value="REVERSE TRANSCRIPTASE TY1_COPIA-TYPE DOMAIN-CONTAINING PROTEIN"/>
    <property type="match status" value="1"/>
</dbReference>
<dbReference type="Proteomes" id="UP000765509">
    <property type="component" value="Unassembled WGS sequence"/>
</dbReference>
<keyword evidence="3" id="KW-1185">Reference proteome</keyword>
<evidence type="ECO:0000313" key="3">
    <source>
        <dbReference type="Proteomes" id="UP000765509"/>
    </source>
</evidence>
<dbReference type="InterPro" id="IPR043502">
    <property type="entry name" value="DNA/RNA_pol_sf"/>
</dbReference>
<dbReference type="Gene3D" id="3.30.420.10">
    <property type="entry name" value="Ribonuclease H-like superfamily/Ribonuclease H"/>
    <property type="match status" value="1"/>
</dbReference>
<dbReference type="EMBL" id="AVOT02041368">
    <property type="protein sequence ID" value="MBW0536680.1"/>
    <property type="molecule type" value="Genomic_DNA"/>
</dbReference>
<dbReference type="CDD" id="cd09272">
    <property type="entry name" value="RNase_HI_RT_Ty1"/>
    <property type="match status" value="1"/>
</dbReference>
<accession>A0A9Q3IEZ1</accession>
<dbReference type="GO" id="GO:0003676">
    <property type="term" value="F:nucleic acid binding"/>
    <property type="evidence" value="ECO:0007669"/>
    <property type="project" value="InterPro"/>
</dbReference>
<organism evidence="2 3">
    <name type="scientific">Austropuccinia psidii MF-1</name>
    <dbReference type="NCBI Taxonomy" id="1389203"/>
    <lineage>
        <taxon>Eukaryota</taxon>
        <taxon>Fungi</taxon>
        <taxon>Dikarya</taxon>
        <taxon>Basidiomycota</taxon>
        <taxon>Pucciniomycotina</taxon>
        <taxon>Pucciniomycetes</taxon>
        <taxon>Pucciniales</taxon>
        <taxon>Sphaerophragmiaceae</taxon>
        <taxon>Austropuccinia</taxon>
    </lineage>
</organism>
<dbReference type="PANTHER" id="PTHR11439">
    <property type="entry name" value="GAG-POL-RELATED RETROTRANSPOSON"/>
    <property type="match status" value="1"/>
</dbReference>
<proteinExistence type="predicted"/>
<dbReference type="OrthoDB" id="166608at2759"/>
<evidence type="ECO:0000259" key="1">
    <source>
        <dbReference type="Pfam" id="PF07727"/>
    </source>
</evidence>
<protein>
    <recommendedName>
        <fullName evidence="1">Reverse transcriptase Ty1/copia-type domain-containing protein</fullName>
    </recommendedName>
</protein>
<reference evidence="2" key="1">
    <citation type="submission" date="2021-03" db="EMBL/GenBank/DDBJ databases">
        <title>Draft genome sequence of rust myrtle Austropuccinia psidii MF-1, a brazilian biotype.</title>
        <authorList>
            <person name="Quecine M.C."/>
            <person name="Pachon D.M.R."/>
            <person name="Bonatelli M.L."/>
            <person name="Correr F.H."/>
            <person name="Franceschini L.M."/>
            <person name="Leite T.F."/>
            <person name="Margarido G.R.A."/>
            <person name="Almeida C.A."/>
            <person name="Ferrarezi J.A."/>
            <person name="Labate C.A."/>
        </authorList>
    </citation>
    <scope>NUCLEOTIDE SEQUENCE</scope>
    <source>
        <strain evidence="2">MF-1</strain>
    </source>
</reference>